<dbReference type="InterPro" id="IPR036291">
    <property type="entry name" value="NAD(P)-bd_dom_sf"/>
</dbReference>
<protein>
    <recommendedName>
        <fullName evidence="3">alcohol dehydrogenase</fullName>
        <ecNumber evidence="3">1.1.1.1</ecNumber>
    </recommendedName>
</protein>
<proteinExistence type="inferred from homology"/>
<keyword evidence="5" id="KW-0862">Zinc</keyword>
<evidence type="ECO:0000259" key="7">
    <source>
        <dbReference type="SMART" id="SM00829"/>
    </source>
</evidence>
<dbReference type="PROSITE" id="PS00059">
    <property type="entry name" value="ADH_ZINC"/>
    <property type="match status" value="1"/>
</dbReference>
<dbReference type="Pfam" id="PF08240">
    <property type="entry name" value="ADH_N"/>
    <property type="match status" value="1"/>
</dbReference>
<accession>Q211I5</accession>
<dbReference type="InterPro" id="IPR002328">
    <property type="entry name" value="ADH_Zn_CS"/>
</dbReference>
<dbReference type="CDD" id="cd08298">
    <property type="entry name" value="CAD2"/>
    <property type="match status" value="1"/>
</dbReference>
<dbReference type="PANTHER" id="PTHR42940">
    <property type="entry name" value="ALCOHOL DEHYDROGENASE 1-RELATED"/>
    <property type="match status" value="1"/>
</dbReference>
<evidence type="ECO:0000313" key="8">
    <source>
        <dbReference type="EMBL" id="ABD88951.1"/>
    </source>
</evidence>
<dbReference type="InterPro" id="IPR013154">
    <property type="entry name" value="ADH-like_N"/>
</dbReference>
<dbReference type="KEGG" id="rpc:RPC_3411"/>
<sequence>MYPWLSRIDGAEWQMQAMVLTAPGAPLLMQQRATPQPGDGEVRVKVNACGVCRTDLHVVDGELPNIRYPIIPGHEIVGRVEAVGRGVSTHQVGDRVGIPWLGHTCRVCRYCRAGQENLCDAPLFTGYTRDGGFASHTIADARYAFALGELGDDVAIAPLLCAGLIGWRALVIAGQAERLGLYGFGAAAHIVAQLARWQGRRVYAFTRHGDAAAQNFARSLGVEWAGGSDELPGEPLDAAIIFAPAGELVPAALRAVRKGGRVVCAGIHMSDIPSFPYSLLWEERQLVSVANLTRQDGVDFLKVAQQAGIKTETHAYPLPEANAVLDRLRAGDVLGAAVLVP</sequence>
<dbReference type="GO" id="GO:0008270">
    <property type="term" value="F:zinc ion binding"/>
    <property type="evidence" value="ECO:0007669"/>
    <property type="project" value="InterPro"/>
</dbReference>
<evidence type="ECO:0000256" key="4">
    <source>
        <dbReference type="ARBA" id="ARBA00022723"/>
    </source>
</evidence>
<dbReference type="AlphaFoldDB" id="Q211I5"/>
<dbReference type="PANTHER" id="PTHR42940:SF8">
    <property type="entry name" value="VACUOLAR PROTEIN SORTING-ASSOCIATED PROTEIN 11"/>
    <property type="match status" value="1"/>
</dbReference>
<dbReference type="GO" id="GO:0004022">
    <property type="term" value="F:alcohol dehydrogenase (NAD+) activity"/>
    <property type="evidence" value="ECO:0007669"/>
    <property type="project" value="UniProtKB-EC"/>
</dbReference>
<dbReference type="InterPro" id="IPR020843">
    <property type="entry name" value="ER"/>
</dbReference>
<dbReference type="Gene3D" id="3.40.50.720">
    <property type="entry name" value="NAD(P)-binding Rossmann-like Domain"/>
    <property type="match status" value="1"/>
</dbReference>
<feature type="domain" description="Enoyl reductase (ER)" evidence="7">
    <location>
        <begin position="24"/>
        <end position="339"/>
    </location>
</feature>
<dbReference type="EMBL" id="CP000301">
    <property type="protein sequence ID" value="ABD88951.1"/>
    <property type="molecule type" value="Genomic_DNA"/>
</dbReference>
<keyword evidence="4" id="KW-0479">Metal-binding</keyword>
<dbReference type="SUPFAM" id="SSF50129">
    <property type="entry name" value="GroES-like"/>
    <property type="match status" value="1"/>
</dbReference>
<evidence type="ECO:0000256" key="5">
    <source>
        <dbReference type="ARBA" id="ARBA00022833"/>
    </source>
</evidence>
<gene>
    <name evidence="8" type="ordered locus">RPC_3411</name>
</gene>
<dbReference type="InterPro" id="IPR014187">
    <property type="entry name" value="ADH_Zn_typ-2"/>
</dbReference>
<dbReference type="HOGENOM" id="CLU_026673_20_7_5"/>
<organism evidence="8">
    <name type="scientific">Rhodopseudomonas palustris (strain BisB18)</name>
    <dbReference type="NCBI Taxonomy" id="316056"/>
    <lineage>
        <taxon>Bacteria</taxon>
        <taxon>Pseudomonadati</taxon>
        <taxon>Pseudomonadota</taxon>
        <taxon>Alphaproteobacteria</taxon>
        <taxon>Hyphomicrobiales</taxon>
        <taxon>Nitrobacteraceae</taxon>
        <taxon>Rhodopseudomonas</taxon>
    </lineage>
</organism>
<evidence type="ECO:0000256" key="3">
    <source>
        <dbReference type="ARBA" id="ARBA00013190"/>
    </source>
</evidence>
<dbReference type="STRING" id="316056.RPC_3411"/>
<comment type="similarity">
    <text evidence="2">Belongs to the zinc-containing alcohol dehydrogenase family.</text>
</comment>
<comment type="cofactor">
    <cofactor evidence="1">
        <name>Zn(2+)</name>
        <dbReference type="ChEBI" id="CHEBI:29105"/>
    </cofactor>
</comment>
<dbReference type="SUPFAM" id="SSF51735">
    <property type="entry name" value="NAD(P)-binding Rossmann-fold domains"/>
    <property type="match status" value="1"/>
</dbReference>
<keyword evidence="6" id="KW-0560">Oxidoreductase</keyword>
<dbReference type="SMART" id="SM00829">
    <property type="entry name" value="PKS_ER"/>
    <property type="match status" value="1"/>
</dbReference>
<dbReference type="InterPro" id="IPR011032">
    <property type="entry name" value="GroES-like_sf"/>
</dbReference>
<dbReference type="Gene3D" id="3.90.180.10">
    <property type="entry name" value="Medium-chain alcohol dehydrogenases, catalytic domain"/>
    <property type="match status" value="1"/>
</dbReference>
<evidence type="ECO:0000256" key="6">
    <source>
        <dbReference type="ARBA" id="ARBA00023002"/>
    </source>
</evidence>
<reference evidence="8" key="1">
    <citation type="submission" date="2006-03" db="EMBL/GenBank/DDBJ databases">
        <title>Complete sequence of Rhodopseudomonas palustris BisB18.</title>
        <authorList>
            <consortium name="US DOE Joint Genome Institute"/>
            <person name="Copeland A."/>
            <person name="Lucas S."/>
            <person name="Lapidus A."/>
            <person name="Barry K."/>
            <person name="Detter J.C."/>
            <person name="Glavina del Rio T."/>
            <person name="Hammon N."/>
            <person name="Israni S."/>
            <person name="Dalin E."/>
            <person name="Tice H."/>
            <person name="Pitluck S."/>
            <person name="Chain P."/>
            <person name="Malfatti S."/>
            <person name="Shin M."/>
            <person name="Vergez L."/>
            <person name="Schmutz J."/>
            <person name="Larimer F."/>
            <person name="Land M."/>
            <person name="Hauser L."/>
            <person name="Pelletier D.A."/>
            <person name="Kyrpides N."/>
            <person name="Anderson I."/>
            <person name="Oda Y."/>
            <person name="Harwood C.S."/>
            <person name="Richardson P."/>
        </authorList>
    </citation>
    <scope>NUCLEOTIDE SEQUENCE [LARGE SCALE GENOMIC DNA]</scope>
    <source>
        <strain evidence="8">BisB18</strain>
    </source>
</reference>
<dbReference type="NCBIfam" id="TIGR02822">
    <property type="entry name" value="adh_fam_2"/>
    <property type="match status" value="1"/>
</dbReference>
<dbReference type="EC" id="1.1.1.1" evidence="3"/>
<name>Q211I5_RHOPB</name>
<evidence type="ECO:0000256" key="1">
    <source>
        <dbReference type="ARBA" id="ARBA00001947"/>
    </source>
</evidence>
<dbReference type="eggNOG" id="COG1064">
    <property type="taxonomic scope" value="Bacteria"/>
</dbReference>
<evidence type="ECO:0000256" key="2">
    <source>
        <dbReference type="ARBA" id="ARBA00008072"/>
    </source>
</evidence>
<dbReference type="GO" id="GO:0005737">
    <property type="term" value="C:cytoplasm"/>
    <property type="evidence" value="ECO:0007669"/>
    <property type="project" value="TreeGrafter"/>
</dbReference>